<protein>
    <submittedName>
        <fullName evidence="2">Glycosyltransferase</fullName>
    </submittedName>
</protein>
<evidence type="ECO:0000313" key="2">
    <source>
        <dbReference type="EMBL" id="RGS14841.1"/>
    </source>
</evidence>
<dbReference type="InterPro" id="IPR001296">
    <property type="entry name" value="Glyco_trans_1"/>
</dbReference>
<organism evidence="2 3">
    <name type="scientific">Segatella copri</name>
    <dbReference type="NCBI Taxonomy" id="165179"/>
    <lineage>
        <taxon>Bacteria</taxon>
        <taxon>Pseudomonadati</taxon>
        <taxon>Bacteroidota</taxon>
        <taxon>Bacteroidia</taxon>
        <taxon>Bacteroidales</taxon>
        <taxon>Prevotellaceae</taxon>
        <taxon>Segatella</taxon>
    </lineage>
</organism>
<reference evidence="2 3" key="1">
    <citation type="submission" date="2018-08" db="EMBL/GenBank/DDBJ databases">
        <title>A genome reference for cultivated species of the human gut microbiota.</title>
        <authorList>
            <person name="Zou Y."/>
            <person name="Xue W."/>
            <person name="Luo G."/>
        </authorList>
    </citation>
    <scope>NUCLEOTIDE SEQUENCE [LARGE SCALE GENOMIC DNA]</scope>
    <source>
        <strain evidence="2 3">AF24-12</strain>
    </source>
</reference>
<evidence type="ECO:0000259" key="1">
    <source>
        <dbReference type="Pfam" id="PF00534"/>
    </source>
</evidence>
<name>A0A412HDM9_9BACT</name>
<gene>
    <name evidence="2" type="ORF">DWY11_09895</name>
</gene>
<dbReference type="Proteomes" id="UP000283872">
    <property type="component" value="Unassembled WGS sequence"/>
</dbReference>
<dbReference type="PANTHER" id="PTHR12526">
    <property type="entry name" value="GLYCOSYLTRANSFERASE"/>
    <property type="match status" value="1"/>
</dbReference>
<dbReference type="EMBL" id="QRVA01000023">
    <property type="protein sequence ID" value="RGS14841.1"/>
    <property type="molecule type" value="Genomic_DNA"/>
</dbReference>
<dbReference type="GO" id="GO:0016757">
    <property type="term" value="F:glycosyltransferase activity"/>
    <property type="evidence" value="ECO:0007669"/>
    <property type="project" value="InterPro"/>
</dbReference>
<feature type="domain" description="Glycosyl transferase family 1" evidence="1">
    <location>
        <begin position="203"/>
        <end position="364"/>
    </location>
</feature>
<dbReference type="Gene3D" id="3.40.50.2000">
    <property type="entry name" value="Glycogen Phosphorylase B"/>
    <property type="match status" value="2"/>
</dbReference>
<sequence>MNICFITSSEVAPNIGGTERITSSISQALSKKYGIKCYSIFSEEQKGDLTLFEGKLKVENFTKDEDRIVKFIEDNHISVLINQGNNGLYSLFNSLKKKISNCKLVFVYHFEPGWGKHTSFKVSYLNWKNNPTMRGAIRLALFPVWSIKMKMSFEKSFRMSYINSDRFVLLSESFKKQFINFAKLKNGDKLVAIPNCLSFDDFLPESAIQDKTKTVLVVSRMREYQKRISLVLKIWKEIEKDDALKDWKLKIIGDGYDLKDYQRYAKKHLQRVEFLGILNPEDYYKSSSLFMLTSRSEGWGLTLTEAQQNGCVPIAFDSYSSLHDIITDGYNGCIIPNNDIPQYVKSLKNLMLDDNKRCSLAGNAILSSHRFEKDKVAEIWYQLFKDLL</sequence>
<comment type="caution">
    <text evidence="2">The sequence shown here is derived from an EMBL/GenBank/DDBJ whole genome shotgun (WGS) entry which is preliminary data.</text>
</comment>
<dbReference type="Pfam" id="PF00534">
    <property type="entry name" value="Glycos_transf_1"/>
    <property type="match status" value="1"/>
</dbReference>
<dbReference type="AlphaFoldDB" id="A0A412HDM9"/>
<evidence type="ECO:0000313" key="3">
    <source>
        <dbReference type="Proteomes" id="UP000283872"/>
    </source>
</evidence>
<proteinExistence type="predicted"/>
<keyword evidence="2" id="KW-0808">Transferase</keyword>
<dbReference type="RefSeq" id="WP_118085960.1">
    <property type="nucleotide sequence ID" value="NZ_QRVA01000023.1"/>
</dbReference>
<accession>A0A412HDM9</accession>
<dbReference type="SUPFAM" id="SSF53756">
    <property type="entry name" value="UDP-Glycosyltransferase/glycogen phosphorylase"/>
    <property type="match status" value="1"/>
</dbReference>
<dbReference type="PANTHER" id="PTHR12526:SF628">
    <property type="entry name" value="MANNOSYLGLUCOSYLGLYCERATE SYNTHASE"/>
    <property type="match status" value="1"/>
</dbReference>